<feature type="region of interest" description="Disordered" evidence="1">
    <location>
        <begin position="1"/>
        <end position="140"/>
    </location>
</feature>
<sequence length="140" mass="14496">MATAGQHGGGRKQQRLCGGRRGQRQPGRKAKAEDGGDRAAGDGGQRRLGRTIEAEDGGSCTTGDEGSGDRVAWLMRKTVAARPRGGGKRRRQQGQRRQLATEAGNIAAKGMADAGVGEEKRPRKAGPTVSSSGACSPTTN</sequence>
<organism evidence="3 4">
    <name type="scientific">Oryza sativa subsp. japonica</name>
    <name type="common">Rice</name>
    <dbReference type="NCBI Taxonomy" id="39947"/>
    <lineage>
        <taxon>Eukaryota</taxon>
        <taxon>Viridiplantae</taxon>
        <taxon>Streptophyta</taxon>
        <taxon>Embryophyta</taxon>
        <taxon>Tracheophyta</taxon>
        <taxon>Spermatophyta</taxon>
        <taxon>Magnoliopsida</taxon>
        <taxon>Liliopsida</taxon>
        <taxon>Poales</taxon>
        <taxon>Poaceae</taxon>
        <taxon>BOP clade</taxon>
        <taxon>Oryzoideae</taxon>
        <taxon>Oryzeae</taxon>
        <taxon>Oryzinae</taxon>
        <taxon>Oryza</taxon>
        <taxon>Oryza sativa</taxon>
    </lineage>
</organism>
<evidence type="ECO:0000313" key="3">
    <source>
        <dbReference type="EMBL" id="BAD10542.1"/>
    </source>
</evidence>
<evidence type="ECO:0000256" key="1">
    <source>
        <dbReference type="SAM" id="MobiDB-lite"/>
    </source>
</evidence>
<gene>
    <name evidence="2" type="ORF">OJ1679_B08.1</name>
    <name evidence="3" type="ORF">OSJNBa0026E05.35</name>
</gene>
<dbReference type="EMBL" id="AP005647">
    <property type="protein sequence ID" value="BAD10542.1"/>
    <property type="molecule type" value="Genomic_DNA"/>
</dbReference>
<accession>Q6YXZ2</accession>
<evidence type="ECO:0000313" key="2">
    <source>
        <dbReference type="EMBL" id="BAD10249.1"/>
    </source>
</evidence>
<dbReference type="AlphaFoldDB" id="Q6YXZ2"/>
<reference evidence="4" key="3">
    <citation type="journal article" date="2005" name="Nature">
        <title>The map-based sequence of the rice genome.</title>
        <authorList>
            <consortium name="International rice genome sequencing project (IRGSP)"/>
            <person name="Matsumoto T."/>
            <person name="Wu J."/>
            <person name="Kanamori H."/>
            <person name="Katayose Y."/>
            <person name="Fujisawa M."/>
            <person name="Namiki N."/>
            <person name="Mizuno H."/>
            <person name="Yamamoto K."/>
            <person name="Antonio B.A."/>
            <person name="Baba T."/>
            <person name="Sakata K."/>
            <person name="Nagamura Y."/>
            <person name="Aoki H."/>
            <person name="Arikawa K."/>
            <person name="Arita K."/>
            <person name="Bito T."/>
            <person name="Chiden Y."/>
            <person name="Fujitsuka N."/>
            <person name="Fukunaka R."/>
            <person name="Hamada M."/>
            <person name="Harada C."/>
            <person name="Hayashi A."/>
            <person name="Hijishita S."/>
            <person name="Honda M."/>
            <person name="Hosokawa S."/>
            <person name="Ichikawa Y."/>
            <person name="Idonuma A."/>
            <person name="Iijima M."/>
            <person name="Ikeda M."/>
            <person name="Ikeno M."/>
            <person name="Ito K."/>
            <person name="Ito S."/>
            <person name="Ito T."/>
            <person name="Ito Y."/>
            <person name="Ito Y."/>
            <person name="Iwabuchi A."/>
            <person name="Kamiya K."/>
            <person name="Karasawa W."/>
            <person name="Kurita K."/>
            <person name="Katagiri S."/>
            <person name="Kikuta A."/>
            <person name="Kobayashi H."/>
            <person name="Kobayashi N."/>
            <person name="Machita K."/>
            <person name="Maehara T."/>
            <person name="Masukawa M."/>
            <person name="Mizubayashi T."/>
            <person name="Mukai Y."/>
            <person name="Nagasaki H."/>
            <person name="Nagata Y."/>
            <person name="Naito S."/>
            <person name="Nakashima M."/>
            <person name="Nakama Y."/>
            <person name="Nakamichi Y."/>
            <person name="Nakamura M."/>
            <person name="Meguro A."/>
            <person name="Negishi M."/>
            <person name="Ohta I."/>
            <person name="Ohta T."/>
            <person name="Okamoto M."/>
            <person name="Ono N."/>
            <person name="Saji S."/>
            <person name="Sakaguchi M."/>
            <person name="Sakai K."/>
            <person name="Shibata M."/>
            <person name="Shimokawa T."/>
            <person name="Song J."/>
            <person name="Takazaki Y."/>
            <person name="Terasawa K."/>
            <person name="Tsugane M."/>
            <person name="Tsuji K."/>
            <person name="Ueda S."/>
            <person name="Waki K."/>
            <person name="Yamagata H."/>
            <person name="Yamamoto M."/>
            <person name="Yamamoto S."/>
            <person name="Yamane H."/>
            <person name="Yoshiki S."/>
            <person name="Yoshihara R."/>
            <person name="Yukawa K."/>
            <person name="Zhong H."/>
            <person name="Yano M."/>
            <person name="Yuan Q."/>
            <person name="Ouyang S."/>
            <person name="Liu J."/>
            <person name="Jones K.M."/>
            <person name="Gansberger K."/>
            <person name="Moffat K."/>
            <person name="Hill J."/>
            <person name="Bera J."/>
            <person name="Fadrosh D."/>
            <person name="Jin S."/>
            <person name="Johri S."/>
            <person name="Kim M."/>
            <person name="Overton L."/>
            <person name="Reardon M."/>
            <person name="Tsitrin T."/>
            <person name="Vuong H."/>
            <person name="Weaver B."/>
            <person name="Ciecko A."/>
            <person name="Tallon L."/>
            <person name="Jackson J."/>
            <person name="Pai G."/>
            <person name="Aken S.V."/>
            <person name="Utterback T."/>
            <person name="Reidmuller S."/>
            <person name="Feldblyum T."/>
            <person name="Hsiao J."/>
            <person name="Zismann V."/>
            <person name="Iobst S."/>
            <person name="de Vazeille A.R."/>
            <person name="Buell C.R."/>
            <person name="Ying K."/>
            <person name="Li Y."/>
            <person name="Lu T."/>
            <person name="Huang Y."/>
            <person name="Zhao Q."/>
            <person name="Feng Q."/>
            <person name="Zhang L."/>
            <person name="Zhu J."/>
            <person name="Weng Q."/>
            <person name="Mu J."/>
            <person name="Lu Y."/>
            <person name="Fan D."/>
            <person name="Liu Y."/>
            <person name="Guan J."/>
            <person name="Zhang Y."/>
            <person name="Yu S."/>
            <person name="Liu X."/>
            <person name="Zhang Y."/>
            <person name="Hong G."/>
            <person name="Han B."/>
            <person name="Choisne N."/>
            <person name="Demange N."/>
            <person name="Orjeda G."/>
            <person name="Samain S."/>
            <person name="Cattolico L."/>
            <person name="Pelletier E."/>
            <person name="Couloux A."/>
            <person name="Segurens B."/>
            <person name="Wincker P."/>
            <person name="D'Hont A."/>
            <person name="Scarpelli C."/>
            <person name="Weissenbach J."/>
            <person name="Salanoubat M."/>
            <person name="Quetier F."/>
            <person name="Yu Y."/>
            <person name="Kim H.R."/>
            <person name="Rambo T."/>
            <person name="Currie J."/>
            <person name="Collura K."/>
            <person name="Luo M."/>
            <person name="Yang T."/>
            <person name="Ammiraju J.S.S."/>
            <person name="Engler F."/>
            <person name="Soderlund C."/>
            <person name="Wing R.A."/>
            <person name="Palmer L.E."/>
            <person name="de la Bastide M."/>
            <person name="Spiegel L."/>
            <person name="Nascimento L."/>
            <person name="Zutavern T."/>
            <person name="O'Shaughnessy A."/>
            <person name="Dike S."/>
            <person name="Dedhia N."/>
            <person name="Preston R."/>
            <person name="Balija V."/>
            <person name="McCombie W.R."/>
            <person name="Chow T."/>
            <person name="Chen H."/>
            <person name="Chung M."/>
            <person name="Chen C."/>
            <person name="Shaw J."/>
            <person name="Wu H."/>
            <person name="Hsiao K."/>
            <person name="Chao Y."/>
            <person name="Chu M."/>
            <person name="Cheng C."/>
            <person name="Hour A."/>
            <person name="Lee P."/>
            <person name="Lin S."/>
            <person name="Lin Y."/>
            <person name="Liou J."/>
            <person name="Liu S."/>
            <person name="Hsing Y."/>
            <person name="Raghuvanshi S."/>
            <person name="Mohanty A."/>
            <person name="Bharti A.K."/>
            <person name="Gaur A."/>
            <person name="Gupta V."/>
            <person name="Kumar D."/>
            <person name="Ravi V."/>
            <person name="Vij S."/>
            <person name="Kapur A."/>
            <person name="Khurana P."/>
            <person name="Khurana P."/>
            <person name="Khurana J.P."/>
            <person name="Tyagi A.K."/>
            <person name="Gaikwad K."/>
            <person name="Singh A."/>
            <person name="Dalal V."/>
            <person name="Srivastava S."/>
            <person name="Dixit A."/>
            <person name="Pal A.K."/>
            <person name="Ghazi I.A."/>
            <person name="Yadav M."/>
            <person name="Pandit A."/>
            <person name="Bhargava A."/>
            <person name="Sureshbabu K."/>
            <person name="Batra K."/>
            <person name="Sharma T.R."/>
            <person name="Mohapatra T."/>
            <person name="Singh N.K."/>
            <person name="Messing J."/>
            <person name="Nelson A.B."/>
            <person name="Fuks G."/>
            <person name="Kavchok S."/>
            <person name="Keizer G."/>
            <person name="Linton E."/>
            <person name="Llaca V."/>
            <person name="Song R."/>
            <person name="Tanyolac B."/>
            <person name="Young S."/>
            <person name="Ho-Il K."/>
            <person name="Hahn J.H."/>
            <person name="Sangsakoo G."/>
            <person name="Vanavichit A."/>
            <person name="de Mattos Luiz.A.T."/>
            <person name="Zimmer P.D."/>
            <person name="Malone G."/>
            <person name="Dellagostin O."/>
            <person name="de Oliveira A.C."/>
            <person name="Bevan M."/>
            <person name="Bancroft I."/>
            <person name="Minx P."/>
            <person name="Cordum H."/>
            <person name="Wilson R."/>
            <person name="Cheng Z."/>
            <person name="Jin W."/>
            <person name="Jiang J."/>
            <person name="Leong S.A."/>
            <person name="Iwama H."/>
            <person name="Gojobori T."/>
            <person name="Itoh T."/>
            <person name="Niimura Y."/>
            <person name="Fujii Y."/>
            <person name="Habara T."/>
            <person name="Sakai H."/>
            <person name="Sato Y."/>
            <person name="Wilson G."/>
            <person name="Kumar K."/>
            <person name="McCouch S."/>
            <person name="Juretic N."/>
            <person name="Hoen D."/>
            <person name="Wright S."/>
            <person name="Bruskiewich R."/>
            <person name="Bureau T."/>
            <person name="Miyao A."/>
            <person name="Hirochika H."/>
            <person name="Nishikawa T."/>
            <person name="Kadowaki K."/>
            <person name="Sugiura M."/>
            <person name="Burr B."/>
            <person name="Sasaki T."/>
        </authorList>
    </citation>
    <scope>NUCLEOTIDE SEQUENCE [LARGE SCALE GENOMIC DNA]</scope>
    <source>
        <strain evidence="4">cv. Nipponbare</strain>
    </source>
</reference>
<feature type="compositionally biased region" description="Polar residues" evidence="1">
    <location>
        <begin position="128"/>
        <end position="140"/>
    </location>
</feature>
<proteinExistence type="predicted"/>
<reference evidence="3" key="2">
    <citation type="submission" date="2002-08" db="EMBL/GenBank/DDBJ databases">
        <title>Oryza sativa nipponbare(GA3) genomic DNA, chromosome 2, BAC clone:OSJNBa0026E05.</title>
        <authorList>
            <person name="Sasaki T."/>
            <person name="Matsumoto T."/>
            <person name="Katayose Y."/>
        </authorList>
    </citation>
    <scope>NUCLEOTIDE SEQUENCE</scope>
</reference>
<feature type="compositionally biased region" description="Basic residues" evidence="1">
    <location>
        <begin position="85"/>
        <end position="94"/>
    </location>
</feature>
<reference evidence="2" key="1">
    <citation type="submission" date="2002-05" db="EMBL/GenBank/DDBJ databases">
        <title>Oryza sativa nipponbare(GA3) genomic DNA, chromosome 2, BAC clone:OJ1679_B08.</title>
        <authorList>
            <person name="Sasaki T."/>
            <person name="Matsumoto T."/>
            <person name="Katayose Y."/>
        </authorList>
    </citation>
    <scope>NUCLEOTIDE SEQUENCE</scope>
</reference>
<evidence type="ECO:0000313" key="4">
    <source>
        <dbReference type="Proteomes" id="UP000000763"/>
    </source>
</evidence>
<name>Q6YXZ2_ORYSJ</name>
<protein>
    <submittedName>
        <fullName evidence="3">Uncharacterized protein</fullName>
    </submittedName>
</protein>
<dbReference type="EMBL" id="AP005294">
    <property type="protein sequence ID" value="BAD10249.1"/>
    <property type="molecule type" value="Genomic_DNA"/>
</dbReference>
<dbReference type="Proteomes" id="UP000000763">
    <property type="component" value="Chromosome 2"/>
</dbReference>
<reference evidence="4" key="4">
    <citation type="journal article" date="2008" name="Nucleic Acids Res.">
        <title>The rice annotation project database (RAP-DB): 2008 update.</title>
        <authorList>
            <consortium name="The rice annotation project (RAP)"/>
        </authorList>
    </citation>
    <scope>GENOME REANNOTATION</scope>
    <source>
        <strain evidence="4">cv. Nipponbare</strain>
    </source>
</reference>
<feature type="compositionally biased region" description="Basic and acidic residues" evidence="1">
    <location>
        <begin position="30"/>
        <end position="40"/>
    </location>
</feature>